<dbReference type="GO" id="GO:0006355">
    <property type="term" value="P:regulation of DNA-templated transcription"/>
    <property type="evidence" value="ECO:0007669"/>
    <property type="project" value="InterPro"/>
</dbReference>
<dbReference type="GO" id="GO:0003677">
    <property type="term" value="F:DNA binding"/>
    <property type="evidence" value="ECO:0007669"/>
    <property type="project" value="InterPro"/>
</dbReference>
<feature type="domain" description="HTH luxR-type" evidence="1">
    <location>
        <begin position="46"/>
        <end position="97"/>
    </location>
</feature>
<evidence type="ECO:0000259" key="1">
    <source>
        <dbReference type="SMART" id="SM00421"/>
    </source>
</evidence>
<proteinExistence type="predicted"/>
<accession>A1THS5</accession>
<sequence length="113" mass="12777">MHGIPRAYRALEELPLTPHPVVALAGCCRQPIDRSSASIRPVIGIREREVLFAWFRCGTKAAAARELFVTINTVKTHIERVRDKYEAVGRPAPTQALLLIRAIQDGWIDITYW</sequence>
<protein>
    <submittedName>
        <fullName evidence="2">Response regulator receiver protein</fullName>
    </submittedName>
</protein>
<dbReference type="SMART" id="SM00421">
    <property type="entry name" value="HTH_LUXR"/>
    <property type="match status" value="1"/>
</dbReference>
<dbReference type="Gene3D" id="1.10.10.10">
    <property type="entry name" value="Winged helix-like DNA-binding domain superfamily/Winged helix DNA-binding domain"/>
    <property type="match status" value="1"/>
</dbReference>
<dbReference type="InterPro" id="IPR016032">
    <property type="entry name" value="Sig_transdc_resp-reg_C-effctor"/>
</dbReference>
<dbReference type="PROSITE" id="PS51257">
    <property type="entry name" value="PROKAR_LIPOPROTEIN"/>
    <property type="match status" value="1"/>
</dbReference>
<organism evidence="2 3">
    <name type="scientific">Mycolicibacterium vanbaalenii (strain DSM 7251 / JCM 13017 / BCRC 16820 / KCTC 9966 / NRRL B-24157 / PYR-1)</name>
    <name type="common">Mycobacterium vanbaalenii</name>
    <dbReference type="NCBI Taxonomy" id="350058"/>
    <lineage>
        <taxon>Bacteria</taxon>
        <taxon>Bacillati</taxon>
        <taxon>Actinomycetota</taxon>
        <taxon>Actinomycetes</taxon>
        <taxon>Mycobacteriales</taxon>
        <taxon>Mycobacteriaceae</taxon>
        <taxon>Mycolicibacterium</taxon>
    </lineage>
</organism>
<dbReference type="EMBL" id="CP000511">
    <property type="protein sequence ID" value="ABM16725.1"/>
    <property type="molecule type" value="Genomic_DNA"/>
</dbReference>
<dbReference type="KEGG" id="mva:Mvan_5967"/>
<reference evidence="2" key="1">
    <citation type="submission" date="2006-12" db="EMBL/GenBank/DDBJ databases">
        <title>Complete sequence of Mycobacterium vanbaalenii PYR-1.</title>
        <authorList>
            <consortium name="US DOE Joint Genome Institute"/>
            <person name="Copeland A."/>
            <person name="Lucas S."/>
            <person name="Lapidus A."/>
            <person name="Barry K."/>
            <person name="Detter J.C."/>
            <person name="Glavina del Rio T."/>
            <person name="Hammon N."/>
            <person name="Israni S."/>
            <person name="Dalin E."/>
            <person name="Tice H."/>
            <person name="Pitluck S."/>
            <person name="Singan V."/>
            <person name="Schmutz J."/>
            <person name="Larimer F."/>
            <person name="Land M."/>
            <person name="Hauser L."/>
            <person name="Kyrpides N."/>
            <person name="Anderson I.J."/>
            <person name="Miller C."/>
            <person name="Richardson P."/>
        </authorList>
    </citation>
    <scope>NUCLEOTIDE SEQUENCE [LARGE SCALE GENOMIC DNA]</scope>
    <source>
        <strain evidence="2">PYR-1</strain>
    </source>
</reference>
<dbReference type="HOGENOM" id="CLU_149940_2_0_11"/>
<evidence type="ECO:0000313" key="3">
    <source>
        <dbReference type="Proteomes" id="UP000009159"/>
    </source>
</evidence>
<evidence type="ECO:0000313" key="2">
    <source>
        <dbReference type="EMBL" id="ABM16725.1"/>
    </source>
</evidence>
<dbReference type="InterPro" id="IPR000792">
    <property type="entry name" value="Tscrpt_reg_LuxR_C"/>
</dbReference>
<keyword evidence="3" id="KW-1185">Reference proteome</keyword>
<dbReference type="SUPFAM" id="SSF46894">
    <property type="entry name" value="C-terminal effector domain of the bipartite response regulators"/>
    <property type="match status" value="1"/>
</dbReference>
<dbReference type="InterPro" id="IPR036388">
    <property type="entry name" value="WH-like_DNA-bd_sf"/>
</dbReference>
<dbReference type="STRING" id="350058.Mvan_5967"/>
<gene>
    <name evidence="2" type="ordered locus">Mvan_5967</name>
</gene>
<dbReference type="eggNOG" id="COG2197">
    <property type="taxonomic scope" value="Bacteria"/>
</dbReference>
<name>A1THS5_MYCVP</name>
<dbReference type="AlphaFoldDB" id="A1THS5"/>
<dbReference type="Proteomes" id="UP000009159">
    <property type="component" value="Chromosome"/>
</dbReference>